<sequence length="269" mass="30348">MRGREFGAGVRAVVDATGMSHRAISELLGWDPQKLSDLLNGKGGVDEIDFARLLGLCRVSEEEFNHLMALLKVSREKGWWQHYGKRLPPQLRTLFEHEDAAIKLVFWSLSLVPGPLQTADYSRAVIVAWPTIKAKEVQQRVDAREVRKQILQEPRESVFYVQESALSLPVGGVDVWVDQLHHLLRMSVRPNITLRVVPVSAGAHPGLVGSFEMMKFAKIQPVVHVECENSSIFMEDKESITTYTTILEAIDRVALDEEQSRRLITELVS</sequence>
<organism evidence="2 3">
    <name type="scientific">Lentzea atacamensis</name>
    <dbReference type="NCBI Taxonomy" id="531938"/>
    <lineage>
        <taxon>Bacteria</taxon>
        <taxon>Bacillati</taxon>
        <taxon>Actinomycetota</taxon>
        <taxon>Actinomycetes</taxon>
        <taxon>Pseudonocardiales</taxon>
        <taxon>Pseudonocardiaceae</taxon>
        <taxon>Lentzea</taxon>
    </lineage>
</organism>
<gene>
    <name evidence="2" type="ORF">C8D87_10450</name>
</gene>
<dbReference type="EMBL" id="QLTT01000004">
    <property type="protein sequence ID" value="RAS65503.1"/>
    <property type="molecule type" value="Genomic_DNA"/>
</dbReference>
<name>A0ABX9E740_9PSEU</name>
<keyword evidence="3" id="KW-1185">Reference proteome</keyword>
<dbReference type="Pfam" id="PF19054">
    <property type="entry name" value="DUF5753"/>
    <property type="match status" value="1"/>
</dbReference>
<feature type="domain" description="DUF5753" evidence="1">
    <location>
        <begin position="91"/>
        <end position="266"/>
    </location>
</feature>
<protein>
    <submittedName>
        <fullName evidence="2">Helix-turn-helix protein</fullName>
    </submittedName>
</protein>
<accession>A0ABX9E740</accession>
<proteinExistence type="predicted"/>
<comment type="caution">
    <text evidence="2">The sequence shown here is derived from an EMBL/GenBank/DDBJ whole genome shotgun (WGS) entry which is preliminary data.</text>
</comment>
<evidence type="ECO:0000259" key="1">
    <source>
        <dbReference type="Pfam" id="PF19054"/>
    </source>
</evidence>
<evidence type="ECO:0000313" key="2">
    <source>
        <dbReference type="EMBL" id="RAS65503.1"/>
    </source>
</evidence>
<dbReference type="Pfam" id="PF13560">
    <property type="entry name" value="HTH_31"/>
    <property type="match status" value="1"/>
</dbReference>
<dbReference type="Proteomes" id="UP000248714">
    <property type="component" value="Unassembled WGS sequence"/>
</dbReference>
<dbReference type="InterPro" id="IPR001387">
    <property type="entry name" value="Cro/C1-type_HTH"/>
</dbReference>
<evidence type="ECO:0000313" key="3">
    <source>
        <dbReference type="Proteomes" id="UP000248714"/>
    </source>
</evidence>
<dbReference type="RefSeq" id="WP_215732393.1">
    <property type="nucleotide sequence ID" value="NZ_QLTT01000004.1"/>
</dbReference>
<dbReference type="InterPro" id="IPR043917">
    <property type="entry name" value="DUF5753"/>
</dbReference>
<dbReference type="CDD" id="cd00093">
    <property type="entry name" value="HTH_XRE"/>
    <property type="match status" value="1"/>
</dbReference>
<reference evidence="2 3" key="1">
    <citation type="submission" date="2018-06" db="EMBL/GenBank/DDBJ databases">
        <title>Genomic Encyclopedia of Type Strains, Phase IV (KMG-IV): sequencing the most valuable type-strain genomes for metagenomic binning, comparative biology and taxonomic classification.</title>
        <authorList>
            <person name="Goeker M."/>
        </authorList>
    </citation>
    <scope>NUCLEOTIDE SEQUENCE [LARGE SCALE GENOMIC DNA]</scope>
    <source>
        <strain evidence="2 3">DSM 45479</strain>
    </source>
</reference>